<dbReference type="OrthoDB" id="2354672at2"/>
<proteinExistence type="predicted"/>
<keyword evidence="3" id="KW-1185">Reference proteome</keyword>
<dbReference type="EMBL" id="SWLG01000018">
    <property type="protein sequence ID" value="TLS35622.1"/>
    <property type="molecule type" value="Genomic_DNA"/>
</dbReference>
<protein>
    <submittedName>
        <fullName evidence="2">Recombinase RecQ</fullName>
    </submittedName>
</protein>
<dbReference type="Proteomes" id="UP000308230">
    <property type="component" value="Unassembled WGS sequence"/>
</dbReference>
<evidence type="ECO:0000259" key="1">
    <source>
        <dbReference type="Pfam" id="PF14493"/>
    </source>
</evidence>
<dbReference type="RefSeq" id="WP_138128556.1">
    <property type="nucleotide sequence ID" value="NZ_SWLG01000018.1"/>
</dbReference>
<reference evidence="2 3" key="1">
    <citation type="submission" date="2019-04" db="EMBL/GenBank/DDBJ databases">
        <title>Bacillus caeni sp. nov., a bacterium isolated from mangrove sediment.</title>
        <authorList>
            <person name="Huang H."/>
            <person name="Mo K."/>
            <person name="Hu Y."/>
        </authorList>
    </citation>
    <scope>NUCLEOTIDE SEQUENCE [LARGE SCALE GENOMIC DNA]</scope>
    <source>
        <strain evidence="2 3">HB172195</strain>
    </source>
</reference>
<dbReference type="AlphaFoldDB" id="A0A5R9EWK8"/>
<dbReference type="InterPro" id="IPR029491">
    <property type="entry name" value="Helicase_HTH"/>
</dbReference>
<accession>A0A5R9EWK8</accession>
<evidence type="ECO:0000313" key="3">
    <source>
        <dbReference type="Proteomes" id="UP000308230"/>
    </source>
</evidence>
<dbReference type="InterPro" id="IPR008308">
    <property type="entry name" value="YpbB-like"/>
</dbReference>
<gene>
    <name evidence="2" type="ORF">FCL54_19165</name>
</gene>
<feature type="domain" description="Helicase Helix-turn-helix" evidence="1">
    <location>
        <begin position="256"/>
        <end position="344"/>
    </location>
</feature>
<sequence length="348" mass="40681">MNYREALLLFCLNQINGQRTINGLYHLLQGKKSSQTIQDGKLFGVSFLFGTCKHINRKEFLETVTRLHNERFIIKKSEDTFLVSEPGVKIMEGILRKYPFPDHLDGWAYQSRADLFWKRLSLYVQSLSHLLKGDSNFLPVNREDNIQYWIKKNFPMEQNEREAWANNLYNEILSLLNDLTENESTLFTYRLSGFHRVGLTINQAAGRIGVDSDFANLLFKGILHYIMKRLQENEQKYPFLSVFVKDLEVLLPLTDSARKTFSMLGKNRTIKEIAGYRRLKESTIEDHIVEIAMNVPEFTIDSFVAPFEQEEILEISKQLRTKRLKPIKTALEDRLSYFQIRLVLVKEG</sequence>
<dbReference type="Gene3D" id="1.10.10.1390">
    <property type="entry name" value="ATP-dependent DNA helicase RecQ"/>
    <property type="match status" value="1"/>
</dbReference>
<organism evidence="2 3">
    <name type="scientific">Exobacillus caeni</name>
    <dbReference type="NCBI Taxonomy" id="2574798"/>
    <lineage>
        <taxon>Bacteria</taxon>
        <taxon>Bacillati</taxon>
        <taxon>Bacillota</taxon>
        <taxon>Bacilli</taxon>
        <taxon>Bacillales</taxon>
        <taxon>Guptibacillaceae</taxon>
        <taxon>Exobacillus</taxon>
    </lineage>
</organism>
<dbReference type="PIRSF" id="PIRSF021350">
    <property type="entry name" value="UCP021350"/>
    <property type="match status" value="1"/>
</dbReference>
<name>A0A5R9EWK8_9BACL</name>
<dbReference type="Pfam" id="PF14493">
    <property type="entry name" value="HTH_40"/>
    <property type="match status" value="1"/>
</dbReference>
<evidence type="ECO:0000313" key="2">
    <source>
        <dbReference type="EMBL" id="TLS35622.1"/>
    </source>
</evidence>
<comment type="caution">
    <text evidence="2">The sequence shown here is derived from an EMBL/GenBank/DDBJ whole genome shotgun (WGS) entry which is preliminary data.</text>
</comment>